<dbReference type="HOGENOM" id="CLU_004134_0_0_1"/>
<dbReference type="OrthoDB" id="10252171at2759"/>
<keyword evidence="8 14" id="KW-0418">Kinase</keyword>
<evidence type="ECO:0000256" key="6">
    <source>
        <dbReference type="ARBA" id="ARBA00022679"/>
    </source>
</evidence>
<dbReference type="SMART" id="SM00220">
    <property type="entry name" value="S_TKc"/>
    <property type="match status" value="1"/>
</dbReference>
<feature type="compositionally biased region" description="Pro residues" evidence="12">
    <location>
        <begin position="678"/>
        <end position="693"/>
    </location>
</feature>
<name>W9XV81_9EURO</name>
<dbReference type="RefSeq" id="XP_007735848.1">
    <property type="nucleotide sequence ID" value="XM_007737658.1"/>
</dbReference>
<dbReference type="GO" id="GO:0005634">
    <property type="term" value="C:nucleus"/>
    <property type="evidence" value="ECO:0007669"/>
    <property type="project" value="TreeGrafter"/>
</dbReference>
<dbReference type="PANTHER" id="PTHR24346">
    <property type="entry name" value="MAP/MICROTUBULE AFFINITY-REGULATING KINASE"/>
    <property type="match status" value="1"/>
</dbReference>
<dbReference type="STRING" id="1182542.W9XV81"/>
<evidence type="ECO:0000256" key="5">
    <source>
        <dbReference type="ARBA" id="ARBA00022553"/>
    </source>
</evidence>
<dbReference type="PROSITE" id="PS50011">
    <property type="entry name" value="PROTEIN_KINASE_DOM"/>
    <property type="match status" value="1"/>
</dbReference>
<dbReference type="AlphaFoldDB" id="W9XV81"/>
<dbReference type="EMBL" id="AMGY01000006">
    <property type="protein sequence ID" value="EXJ81260.1"/>
    <property type="molecule type" value="Genomic_DNA"/>
</dbReference>
<dbReference type="CDD" id="cd00130">
    <property type="entry name" value="PAS"/>
    <property type="match status" value="1"/>
</dbReference>
<dbReference type="Gene3D" id="3.30.200.20">
    <property type="entry name" value="Phosphorylase Kinase, domain 1"/>
    <property type="match status" value="1"/>
</dbReference>
<keyword evidence="6" id="KW-0808">Transferase</keyword>
<evidence type="ECO:0000256" key="9">
    <source>
        <dbReference type="ARBA" id="ARBA00022840"/>
    </source>
</evidence>
<sequence>MSGPSSPLLEDVHRFPSESLHSFSFAKQSEELLHSRQNILQKSVDFVRDRSAWAANPALADAQARVSGNAELQGMMDLLKKANIISLDTAISNSRSVGSGPLTGPAHYDGRNVFEKSFSQEIEQAEEAAARTHTEDMNSGRKFSLEEDDPFQEPGLEMRIPPSRADSMDGPRRTGLRRTYTDVNSISLQQKLIEALAQPYTDENSLAHSTVSTSLQNVGNNLAGAKSSAVHGHGNKWEPAHQAVFRTDPDAPWTILAANDLACLIFGVTRAEVRSLSILAIIQEERRHWLERRLARPDDVVEEKPHTQPLSGTSSTTSSSGVSFVGSRSGITARLLSKPPSRANNSSERAKTNRGSGVPTRPKPKNHPAHKSRGVLLCGDIVPIQKRDGTKGAASFWVMEKRGGLIWVIEEITEDVAYLDFDEAGIVKSAHGEFGAIWGRTVLDGLPLTTLLPKFPPDALHFHQLGYFTAQTAEYVSVPTTVEKSPTENQLRVSSLPHIAGVMMLEPNTLKISSANSIFAASLFGYEKADGLPISDLIPSFGDMLKILTREDGVELVDGIVVPEHSFRRARALLALREGNESASSIFLRPCGLPARHRDGSDIMVDVQMRVVRSETVYPMSDEAVIEEKDETNCESSVAVTELVYAVWIIYSRNIHSSGFLTTADLEDQAPSRSLSPPSQPDPPPVLPSPPPSSDVSRRSAESSELSLQTDFAEDIGSIAMEEPIDHPPPHTPYLPHEKKTISDFTVLEEMGSGAYGQVKLVRYKKAPAHKMVVKYVTKKRILVDTWTRDRRLGTVPLEIHVLDYLRRDGLRHPNIVEMIDFFEDDVNYYIEMLPHGIPGMDLFDYIELRTHMTEAESRNIFRQVADAIHHLHTKALVVHRDIKDENVVLDGEGRIKLIDFGSAAYIKNGPFEVFVGTIDYAAPEVLQGKPYGGKEQDVWALGILLYTIAYKENPFYDLDEILDHALRVPFLPYSEECLELIRKMLDRDVERRITIEEVRDHAWLQEDF</sequence>
<dbReference type="InterPro" id="IPR035965">
    <property type="entry name" value="PAS-like_dom_sf"/>
</dbReference>
<feature type="compositionally biased region" description="Low complexity" evidence="12">
    <location>
        <begin position="311"/>
        <end position="330"/>
    </location>
</feature>
<dbReference type="GeneID" id="19171648"/>
<evidence type="ECO:0000256" key="2">
    <source>
        <dbReference type="ARBA" id="ARBA00012513"/>
    </source>
</evidence>
<dbReference type="eggNOG" id="KOG1152">
    <property type="taxonomic scope" value="Eukaryota"/>
</dbReference>
<keyword evidence="7" id="KW-0547">Nucleotide-binding</keyword>
<feature type="compositionally biased region" description="Basic residues" evidence="12">
    <location>
        <begin position="362"/>
        <end position="371"/>
    </location>
</feature>
<dbReference type="Pfam" id="PF25421">
    <property type="entry name" value="DUF7891"/>
    <property type="match status" value="1"/>
</dbReference>
<dbReference type="Pfam" id="PF00069">
    <property type="entry name" value="Pkinase"/>
    <property type="match status" value="1"/>
</dbReference>
<dbReference type="GO" id="GO:0035556">
    <property type="term" value="P:intracellular signal transduction"/>
    <property type="evidence" value="ECO:0007669"/>
    <property type="project" value="TreeGrafter"/>
</dbReference>
<comment type="catalytic activity">
    <reaction evidence="10">
        <text>L-threonyl-[protein] + ATP = O-phospho-L-threonyl-[protein] + ADP + H(+)</text>
        <dbReference type="Rhea" id="RHEA:46608"/>
        <dbReference type="Rhea" id="RHEA-COMP:11060"/>
        <dbReference type="Rhea" id="RHEA-COMP:11605"/>
        <dbReference type="ChEBI" id="CHEBI:15378"/>
        <dbReference type="ChEBI" id="CHEBI:30013"/>
        <dbReference type="ChEBI" id="CHEBI:30616"/>
        <dbReference type="ChEBI" id="CHEBI:61977"/>
        <dbReference type="ChEBI" id="CHEBI:456216"/>
        <dbReference type="EC" id="2.7.11.1"/>
    </reaction>
</comment>
<comment type="catalytic activity">
    <reaction evidence="11">
        <text>L-seryl-[protein] + ATP = O-phospho-L-seryl-[protein] + ADP + H(+)</text>
        <dbReference type="Rhea" id="RHEA:17989"/>
        <dbReference type="Rhea" id="RHEA-COMP:9863"/>
        <dbReference type="Rhea" id="RHEA-COMP:11604"/>
        <dbReference type="ChEBI" id="CHEBI:15378"/>
        <dbReference type="ChEBI" id="CHEBI:29999"/>
        <dbReference type="ChEBI" id="CHEBI:30616"/>
        <dbReference type="ChEBI" id="CHEBI:83421"/>
        <dbReference type="ChEBI" id="CHEBI:456216"/>
        <dbReference type="EC" id="2.7.11.1"/>
    </reaction>
</comment>
<evidence type="ECO:0000256" key="1">
    <source>
        <dbReference type="ARBA" id="ARBA00004496"/>
    </source>
</evidence>
<dbReference type="SUPFAM" id="SSF56112">
    <property type="entry name" value="Protein kinase-like (PK-like)"/>
    <property type="match status" value="1"/>
</dbReference>
<evidence type="ECO:0000256" key="7">
    <source>
        <dbReference type="ARBA" id="ARBA00022741"/>
    </source>
</evidence>
<evidence type="ECO:0000313" key="14">
    <source>
        <dbReference type="EMBL" id="EXJ81260.1"/>
    </source>
</evidence>
<evidence type="ECO:0000256" key="8">
    <source>
        <dbReference type="ARBA" id="ARBA00022777"/>
    </source>
</evidence>
<dbReference type="InterPro" id="IPR000014">
    <property type="entry name" value="PAS"/>
</dbReference>
<keyword evidence="4" id="KW-0723">Serine/threonine-protein kinase</keyword>
<dbReference type="GO" id="GO:0045719">
    <property type="term" value="P:negative regulation of glycogen biosynthetic process"/>
    <property type="evidence" value="ECO:0007669"/>
    <property type="project" value="TreeGrafter"/>
</dbReference>
<dbReference type="PROSITE" id="PS00108">
    <property type="entry name" value="PROTEIN_KINASE_ST"/>
    <property type="match status" value="1"/>
</dbReference>
<evidence type="ECO:0000256" key="12">
    <source>
        <dbReference type="SAM" id="MobiDB-lite"/>
    </source>
</evidence>
<evidence type="ECO:0000313" key="15">
    <source>
        <dbReference type="Proteomes" id="UP000019478"/>
    </source>
</evidence>
<dbReference type="EC" id="2.7.11.1" evidence="2"/>
<dbReference type="PANTHER" id="PTHR24346:SF51">
    <property type="entry name" value="PAS DOMAIN-CONTAINING SERINE_THREONINE-PROTEIN KINASE"/>
    <property type="match status" value="1"/>
</dbReference>
<keyword evidence="9" id="KW-0067">ATP-binding</keyword>
<reference evidence="14 15" key="1">
    <citation type="submission" date="2013-03" db="EMBL/GenBank/DDBJ databases">
        <title>The Genome Sequence of Capronia epimyces CBS 606.96.</title>
        <authorList>
            <consortium name="The Broad Institute Genomics Platform"/>
            <person name="Cuomo C."/>
            <person name="de Hoog S."/>
            <person name="Gorbushina A."/>
            <person name="Walker B."/>
            <person name="Young S.K."/>
            <person name="Zeng Q."/>
            <person name="Gargeya S."/>
            <person name="Fitzgerald M."/>
            <person name="Haas B."/>
            <person name="Abouelleil A."/>
            <person name="Allen A.W."/>
            <person name="Alvarado L."/>
            <person name="Arachchi H.M."/>
            <person name="Berlin A.M."/>
            <person name="Chapman S.B."/>
            <person name="Gainer-Dewar J."/>
            <person name="Goldberg J."/>
            <person name="Griggs A."/>
            <person name="Gujja S."/>
            <person name="Hansen M."/>
            <person name="Howarth C."/>
            <person name="Imamovic A."/>
            <person name="Ireland A."/>
            <person name="Larimer J."/>
            <person name="McCowan C."/>
            <person name="Murphy C."/>
            <person name="Pearson M."/>
            <person name="Poon T.W."/>
            <person name="Priest M."/>
            <person name="Roberts A."/>
            <person name="Saif S."/>
            <person name="Shea T."/>
            <person name="Sisk P."/>
            <person name="Sykes S."/>
            <person name="Wortman J."/>
            <person name="Nusbaum C."/>
            <person name="Birren B."/>
        </authorList>
    </citation>
    <scope>NUCLEOTIDE SEQUENCE [LARGE SCALE GENOMIC DNA]</scope>
    <source>
        <strain evidence="14 15">CBS 606.96</strain>
    </source>
</reference>
<feature type="compositionally biased region" description="Basic and acidic residues" evidence="12">
    <location>
        <begin position="131"/>
        <end position="145"/>
    </location>
</feature>
<dbReference type="GO" id="GO:0005829">
    <property type="term" value="C:cytosol"/>
    <property type="evidence" value="ECO:0007669"/>
    <property type="project" value="TreeGrafter"/>
</dbReference>
<dbReference type="SUPFAM" id="SSF55785">
    <property type="entry name" value="PYP-like sensor domain (PAS domain)"/>
    <property type="match status" value="1"/>
</dbReference>
<keyword evidence="15" id="KW-1185">Reference proteome</keyword>
<protein>
    <recommendedName>
        <fullName evidence="2">non-specific serine/threonine protein kinase</fullName>
        <ecNumber evidence="2">2.7.11.1</ecNumber>
    </recommendedName>
</protein>
<feature type="region of interest" description="Disordered" evidence="12">
    <location>
        <begin position="131"/>
        <end position="174"/>
    </location>
</feature>
<evidence type="ECO:0000256" key="4">
    <source>
        <dbReference type="ARBA" id="ARBA00022527"/>
    </source>
</evidence>
<feature type="region of interest" description="Disordered" evidence="12">
    <location>
        <begin position="299"/>
        <end position="371"/>
    </location>
</feature>
<proteinExistence type="predicted"/>
<organism evidence="14 15">
    <name type="scientific">Capronia epimyces CBS 606.96</name>
    <dbReference type="NCBI Taxonomy" id="1182542"/>
    <lineage>
        <taxon>Eukaryota</taxon>
        <taxon>Fungi</taxon>
        <taxon>Dikarya</taxon>
        <taxon>Ascomycota</taxon>
        <taxon>Pezizomycotina</taxon>
        <taxon>Eurotiomycetes</taxon>
        <taxon>Chaetothyriomycetidae</taxon>
        <taxon>Chaetothyriales</taxon>
        <taxon>Herpotrichiellaceae</taxon>
        <taxon>Capronia</taxon>
    </lineage>
</organism>
<dbReference type="InterPro" id="IPR000719">
    <property type="entry name" value="Prot_kinase_dom"/>
</dbReference>
<feature type="domain" description="Protein kinase" evidence="13">
    <location>
        <begin position="745"/>
        <end position="1005"/>
    </location>
</feature>
<keyword evidence="3" id="KW-0963">Cytoplasm</keyword>
<dbReference type="Gene3D" id="1.10.510.10">
    <property type="entry name" value="Transferase(Phosphotransferase) domain 1"/>
    <property type="match status" value="1"/>
</dbReference>
<dbReference type="GO" id="GO:0004674">
    <property type="term" value="F:protein serine/threonine kinase activity"/>
    <property type="evidence" value="ECO:0007669"/>
    <property type="project" value="UniProtKB-KW"/>
</dbReference>
<comment type="caution">
    <text evidence="14">The sequence shown here is derived from an EMBL/GenBank/DDBJ whole genome shotgun (WGS) entry which is preliminary data.</text>
</comment>
<dbReference type="GO" id="GO:0005524">
    <property type="term" value="F:ATP binding"/>
    <property type="evidence" value="ECO:0007669"/>
    <property type="project" value="UniProtKB-KW"/>
</dbReference>
<keyword evidence="5" id="KW-0597">Phosphoprotein</keyword>
<dbReference type="FunFam" id="1.10.510.10:FF:000320">
    <property type="entry name" value="Serine/threonine protein kinase"/>
    <property type="match status" value="1"/>
</dbReference>
<dbReference type="InterPro" id="IPR057213">
    <property type="entry name" value="DUF7891"/>
</dbReference>
<gene>
    <name evidence="14" type="ORF">A1O3_07550</name>
</gene>
<dbReference type="FunFam" id="3.30.200.20:FF:000314">
    <property type="entry name" value="Serine/threonine protein kinase"/>
    <property type="match status" value="1"/>
</dbReference>
<dbReference type="InterPro" id="IPR011009">
    <property type="entry name" value="Kinase-like_dom_sf"/>
</dbReference>
<evidence type="ECO:0000256" key="3">
    <source>
        <dbReference type="ARBA" id="ARBA00022490"/>
    </source>
</evidence>
<evidence type="ECO:0000256" key="10">
    <source>
        <dbReference type="ARBA" id="ARBA00047899"/>
    </source>
</evidence>
<dbReference type="InterPro" id="IPR008271">
    <property type="entry name" value="Ser/Thr_kinase_AS"/>
</dbReference>
<evidence type="ECO:0000259" key="13">
    <source>
        <dbReference type="PROSITE" id="PS50011"/>
    </source>
</evidence>
<comment type="subcellular location">
    <subcellularLocation>
        <location evidence="1">Cytoplasm</location>
    </subcellularLocation>
</comment>
<accession>W9XV81</accession>
<dbReference type="CDD" id="cd14004">
    <property type="entry name" value="STKc_PASK"/>
    <property type="match status" value="1"/>
</dbReference>
<evidence type="ECO:0000256" key="11">
    <source>
        <dbReference type="ARBA" id="ARBA00048679"/>
    </source>
</evidence>
<dbReference type="Proteomes" id="UP000019478">
    <property type="component" value="Unassembled WGS sequence"/>
</dbReference>
<feature type="region of interest" description="Disordered" evidence="12">
    <location>
        <begin position="667"/>
        <end position="707"/>
    </location>
</feature>